<reference evidence="3" key="1">
    <citation type="submission" date="2021-12" db="EMBL/GenBank/DDBJ databases">
        <authorList>
            <person name="Zaccaron A."/>
            <person name="Stergiopoulos I."/>
        </authorList>
    </citation>
    <scope>NUCLEOTIDE SEQUENCE</scope>
    <source>
        <strain evidence="3">Race5_Kim</strain>
    </source>
</reference>
<dbReference type="EMBL" id="CP090165">
    <property type="protein sequence ID" value="UJO14914.1"/>
    <property type="molecule type" value="Genomic_DNA"/>
</dbReference>
<dbReference type="Pfam" id="PF20253">
    <property type="entry name" value="DUF6604"/>
    <property type="match status" value="1"/>
</dbReference>
<dbReference type="PANTHER" id="PTHR38795">
    <property type="entry name" value="DUF6604 DOMAIN-CONTAINING PROTEIN"/>
    <property type="match status" value="1"/>
</dbReference>
<evidence type="ECO:0000313" key="4">
    <source>
        <dbReference type="Proteomes" id="UP000756132"/>
    </source>
</evidence>
<accession>A0A9Q8LCL8</accession>
<sequence>MADTEPTAVVSRYRRYKAGTKKVVGWLARSASTCCDVAAKFSCFQSGSTSRSEIKVPSKVLTALADIIASAEADVAVPKHILQVLEDVIELRTECATWYGAQAVSDSTDLAARNKSHQHFIKVLKEVHAMLSKSTNIQASATTTSQSEENKSSKSKKNKKGPRKNSLDKLANLFEMLDLEEPILTPLGEAPSPSSKPPNEWNGKSLSLEDDQDNEAVALWYFLTDMNDVRQNVRQLWLEYLEGQTRLAVAGMVTETALGMIERASNDFVRQWPGFTDWMSMPEYLRITIGINNNLVYLFCKYSNALTKHAAANPSPADLICPTASFLLRTFAEGAWTFQQSLTTSDSGSLGGHVDGNRLSAERPYSEFEEVLLFMLPALTSLKTWKECYELTKRPTQLNLSIHDHSKITDGLMSLIDANQDIPVLDTPIWLVFACQICMDINEVVQGMGTCGADGLLKTTTDIQNSLNEALTWVQKEMNVSAFATRKSEFQLLESLVAGFKDNIKTIRRLESAKKISPLDTDDTWVLYKSRCTIPGLEVLPYRAALMIHAFKDWSYDLLTGVGNDDHAIVAMAHLYGAAKGRGLLQVPWEDMIFLERIQSGRKPLVTKTRNEASIMEYLRHYAIDLGADVAATIKPEFPANLDWKRMLKNGKQVSNRLSELRWAFRERHEENQVLGHQRGNTYDVVLATFTDRRKREDQARGSMKSSSGQIKYSPLQLLQTLTGYSKRDEPRVNFDYAGFSRLSTYGYAFQILQVTAEFEAKSVPLSATPLAYVTRTLRAMIEKCGKDFFTKAQQQCSGRIPKSHLPKFENTRPDPSDDIAKLINKYPGLSVGTSRTTVEFYDSQGSTTRFNDLLYNNDMRKIMPQGMSKATHIIVPVEELGEAEETARRDLPDHKLTDVYEYYDLIWDGKREQIHGRNGF</sequence>
<evidence type="ECO:0000256" key="1">
    <source>
        <dbReference type="SAM" id="MobiDB-lite"/>
    </source>
</evidence>
<name>A0A9Q8LCL8_PASFU</name>
<feature type="region of interest" description="Disordered" evidence="1">
    <location>
        <begin position="185"/>
        <end position="207"/>
    </location>
</feature>
<dbReference type="GeneID" id="71988257"/>
<feature type="region of interest" description="Disordered" evidence="1">
    <location>
        <begin position="137"/>
        <end position="165"/>
    </location>
</feature>
<dbReference type="InterPro" id="IPR046539">
    <property type="entry name" value="DUF6604"/>
</dbReference>
<evidence type="ECO:0000313" key="3">
    <source>
        <dbReference type="EMBL" id="UJO14914.1"/>
    </source>
</evidence>
<dbReference type="RefSeq" id="XP_047759280.1">
    <property type="nucleotide sequence ID" value="XM_047907527.1"/>
</dbReference>
<reference evidence="3" key="2">
    <citation type="journal article" date="2022" name="Microb. Genom.">
        <title>A chromosome-scale genome assembly of the tomato pathogen Cladosporium fulvum reveals a compartmentalized genome architecture and the presence of a dispensable chromosome.</title>
        <authorList>
            <person name="Zaccaron A.Z."/>
            <person name="Chen L.H."/>
            <person name="Samaras A."/>
            <person name="Stergiopoulos I."/>
        </authorList>
    </citation>
    <scope>NUCLEOTIDE SEQUENCE</scope>
    <source>
        <strain evidence="3">Race5_Kim</strain>
    </source>
</reference>
<dbReference type="KEGG" id="ffu:CLAFUR5_08379"/>
<dbReference type="Proteomes" id="UP000756132">
    <property type="component" value="Chromosome 3"/>
</dbReference>
<evidence type="ECO:0000259" key="2">
    <source>
        <dbReference type="Pfam" id="PF20253"/>
    </source>
</evidence>
<dbReference type="OrthoDB" id="3650889at2759"/>
<proteinExistence type="predicted"/>
<keyword evidence="4" id="KW-1185">Reference proteome</keyword>
<feature type="compositionally biased region" description="Polar residues" evidence="1">
    <location>
        <begin position="137"/>
        <end position="146"/>
    </location>
</feature>
<dbReference type="AlphaFoldDB" id="A0A9Q8LCL8"/>
<feature type="compositionally biased region" description="Basic residues" evidence="1">
    <location>
        <begin position="153"/>
        <end position="163"/>
    </location>
</feature>
<protein>
    <recommendedName>
        <fullName evidence="2">DUF6604 domain-containing protein</fullName>
    </recommendedName>
</protein>
<dbReference type="PANTHER" id="PTHR38795:SF1">
    <property type="entry name" value="DUF6604 DOMAIN-CONTAINING PROTEIN"/>
    <property type="match status" value="1"/>
</dbReference>
<organism evidence="3 4">
    <name type="scientific">Passalora fulva</name>
    <name type="common">Tomato leaf mold</name>
    <name type="synonym">Cladosporium fulvum</name>
    <dbReference type="NCBI Taxonomy" id="5499"/>
    <lineage>
        <taxon>Eukaryota</taxon>
        <taxon>Fungi</taxon>
        <taxon>Dikarya</taxon>
        <taxon>Ascomycota</taxon>
        <taxon>Pezizomycotina</taxon>
        <taxon>Dothideomycetes</taxon>
        <taxon>Dothideomycetidae</taxon>
        <taxon>Mycosphaerellales</taxon>
        <taxon>Mycosphaerellaceae</taxon>
        <taxon>Fulvia</taxon>
    </lineage>
</organism>
<feature type="domain" description="DUF6604" evidence="2">
    <location>
        <begin position="14"/>
        <end position="269"/>
    </location>
</feature>
<gene>
    <name evidence="3" type="ORF">CLAFUR5_08379</name>
</gene>